<dbReference type="EMBL" id="CM001220">
    <property type="protein sequence ID" value="AES89285.1"/>
    <property type="molecule type" value="Genomic_DNA"/>
</dbReference>
<organism evidence="1 3">
    <name type="scientific">Medicago truncatula</name>
    <name type="common">Barrel medic</name>
    <name type="synonym">Medicago tribuloides</name>
    <dbReference type="NCBI Taxonomy" id="3880"/>
    <lineage>
        <taxon>Eukaryota</taxon>
        <taxon>Viridiplantae</taxon>
        <taxon>Streptophyta</taxon>
        <taxon>Embryophyta</taxon>
        <taxon>Tracheophyta</taxon>
        <taxon>Spermatophyta</taxon>
        <taxon>Magnoliopsida</taxon>
        <taxon>eudicotyledons</taxon>
        <taxon>Gunneridae</taxon>
        <taxon>Pentapetalae</taxon>
        <taxon>rosids</taxon>
        <taxon>fabids</taxon>
        <taxon>Fabales</taxon>
        <taxon>Fabaceae</taxon>
        <taxon>Papilionoideae</taxon>
        <taxon>50 kb inversion clade</taxon>
        <taxon>NPAAA clade</taxon>
        <taxon>Hologalegina</taxon>
        <taxon>IRL clade</taxon>
        <taxon>Trifolieae</taxon>
        <taxon>Medicago</taxon>
    </lineage>
</organism>
<dbReference type="EnsemblPlants" id="AES89285">
    <property type="protein sequence ID" value="AES89285"/>
    <property type="gene ID" value="MTR_4g072140"/>
</dbReference>
<dbReference type="PaxDb" id="3880-AES89285"/>
<reference evidence="1 3" key="2">
    <citation type="journal article" date="2014" name="BMC Genomics">
        <title>An improved genome release (version Mt4.0) for the model legume Medicago truncatula.</title>
        <authorList>
            <person name="Tang H."/>
            <person name="Krishnakumar V."/>
            <person name="Bidwell S."/>
            <person name="Rosen B."/>
            <person name="Chan A."/>
            <person name="Zhou S."/>
            <person name="Gentzbittel L."/>
            <person name="Childs K.L."/>
            <person name="Yandell M."/>
            <person name="Gundlach H."/>
            <person name="Mayer K.F."/>
            <person name="Schwartz D.C."/>
            <person name="Town C.D."/>
        </authorList>
    </citation>
    <scope>GENOME REANNOTATION</scope>
    <source>
        <strain evidence="2 3">cv. Jemalong A17</strain>
    </source>
</reference>
<sequence>MATLNIYELDAQWVVHTINAYVKDVTGLELGTRNILLLIPNFEVTFVNRRANVAFFILAGVDILFPSPHPFESIYILPCILTAVGCHLGHSQSTRHIASNPTFHASTKHIDIDRRYIVWEKNFRQYSFIRFSVSFANQLTDFFTKHLDLTTFQRLVSRLGILKLTKISLYF</sequence>
<dbReference type="AlphaFoldDB" id="G7JL10"/>
<dbReference type="Proteomes" id="UP000002051">
    <property type="component" value="Chromosome 4"/>
</dbReference>
<reference evidence="2" key="3">
    <citation type="submission" date="2015-04" db="UniProtKB">
        <authorList>
            <consortium name="EnsemblPlants"/>
        </authorList>
    </citation>
    <scope>IDENTIFICATION</scope>
    <source>
        <strain evidence="2">cv. Jemalong A17</strain>
    </source>
</reference>
<proteinExistence type="predicted"/>
<evidence type="ECO:0000313" key="2">
    <source>
        <dbReference type="EnsemblPlants" id="AES89285"/>
    </source>
</evidence>
<name>G7JL10_MEDTR</name>
<dbReference type="HOGENOM" id="CLU_1565207_0_0_1"/>
<gene>
    <name evidence="1" type="ordered locus">MTR_4g072140</name>
</gene>
<keyword evidence="3" id="KW-1185">Reference proteome</keyword>
<evidence type="ECO:0000313" key="1">
    <source>
        <dbReference type="EMBL" id="AES89285.1"/>
    </source>
</evidence>
<protein>
    <submittedName>
        <fullName evidence="1 2">Uncharacterized protein</fullName>
    </submittedName>
</protein>
<reference evidence="1 3" key="1">
    <citation type="journal article" date="2011" name="Nature">
        <title>The Medicago genome provides insight into the evolution of rhizobial symbioses.</title>
        <authorList>
            <person name="Young N.D."/>
            <person name="Debelle F."/>
            <person name="Oldroyd G.E."/>
            <person name="Geurts R."/>
            <person name="Cannon S.B."/>
            <person name="Udvardi M.K."/>
            <person name="Benedito V.A."/>
            <person name="Mayer K.F."/>
            <person name="Gouzy J."/>
            <person name="Schoof H."/>
            <person name="Van de Peer Y."/>
            <person name="Proost S."/>
            <person name="Cook D.R."/>
            <person name="Meyers B.C."/>
            <person name="Spannagl M."/>
            <person name="Cheung F."/>
            <person name="De Mita S."/>
            <person name="Krishnakumar V."/>
            <person name="Gundlach H."/>
            <person name="Zhou S."/>
            <person name="Mudge J."/>
            <person name="Bharti A.K."/>
            <person name="Murray J.D."/>
            <person name="Naoumkina M.A."/>
            <person name="Rosen B."/>
            <person name="Silverstein K.A."/>
            <person name="Tang H."/>
            <person name="Rombauts S."/>
            <person name="Zhao P.X."/>
            <person name="Zhou P."/>
            <person name="Barbe V."/>
            <person name="Bardou P."/>
            <person name="Bechner M."/>
            <person name="Bellec A."/>
            <person name="Berger A."/>
            <person name="Berges H."/>
            <person name="Bidwell S."/>
            <person name="Bisseling T."/>
            <person name="Choisne N."/>
            <person name="Couloux A."/>
            <person name="Denny R."/>
            <person name="Deshpande S."/>
            <person name="Dai X."/>
            <person name="Doyle J.J."/>
            <person name="Dudez A.M."/>
            <person name="Farmer A.D."/>
            <person name="Fouteau S."/>
            <person name="Franken C."/>
            <person name="Gibelin C."/>
            <person name="Gish J."/>
            <person name="Goldstein S."/>
            <person name="Gonzalez A.J."/>
            <person name="Green P.J."/>
            <person name="Hallab A."/>
            <person name="Hartog M."/>
            <person name="Hua A."/>
            <person name="Humphray S.J."/>
            <person name="Jeong D.H."/>
            <person name="Jing Y."/>
            <person name="Jocker A."/>
            <person name="Kenton S.M."/>
            <person name="Kim D.J."/>
            <person name="Klee K."/>
            <person name="Lai H."/>
            <person name="Lang C."/>
            <person name="Lin S."/>
            <person name="Macmil S.L."/>
            <person name="Magdelenat G."/>
            <person name="Matthews L."/>
            <person name="McCorrison J."/>
            <person name="Monaghan E.L."/>
            <person name="Mun J.H."/>
            <person name="Najar F.Z."/>
            <person name="Nicholson C."/>
            <person name="Noirot C."/>
            <person name="O'Bleness M."/>
            <person name="Paule C.R."/>
            <person name="Poulain J."/>
            <person name="Prion F."/>
            <person name="Qin B."/>
            <person name="Qu C."/>
            <person name="Retzel E.F."/>
            <person name="Riddle C."/>
            <person name="Sallet E."/>
            <person name="Samain S."/>
            <person name="Samson N."/>
            <person name="Sanders I."/>
            <person name="Saurat O."/>
            <person name="Scarpelli C."/>
            <person name="Schiex T."/>
            <person name="Segurens B."/>
            <person name="Severin A.J."/>
            <person name="Sherrier D.J."/>
            <person name="Shi R."/>
            <person name="Sims S."/>
            <person name="Singer S.R."/>
            <person name="Sinharoy S."/>
            <person name="Sterck L."/>
            <person name="Viollet A."/>
            <person name="Wang B.B."/>
            <person name="Wang K."/>
            <person name="Wang M."/>
            <person name="Wang X."/>
            <person name="Warfsmann J."/>
            <person name="Weissenbach J."/>
            <person name="White D.D."/>
            <person name="White J.D."/>
            <person name="Wiley G.B."/>
            <person name="Wincker P."/>
            <person name="Xing Y."/>
            <person name="Yang L."/>
            <person name="Yao Z."/>
            <person name="Ying F."/>
            <person name="Zhai J."/>
            <person name="Zhou L."/>
            <person name="Zuber A."/>
            <person name="Denarie J."/>
            <person name="Dixon R.A."/>
            <person name="May G.D."/>
            <person name="Schwartz D.C."/>
            <person name="Rogers J."/>
            <person name="Quetier F."/>
            <person name="Town C.D."/>
            <person name="Roe B.A."/>
        </authorList>
    </citation>
    <scope>NUCLEOTIDE SEQUENCE [LARGE SCALE GENOMIC DNA]</scope>
    <source>
        <strain evidence="1">A17</strain>
        <strain evidence="2 3">cv. Jemalong A17</strain>
    </source>
</reference>
<evidence type="ECO:0000313" key="3">
    <source>
        <dbReference type="Proteomes" id="UP000002051"/>
    </source>
</evidence>
<accession>G7JL10</accession>